<sequence>MMGGGKIPLIRLREIAEMRRALDVEEADLVSPLVNDCRLIPKLYKWYEANATERDAIMFRKKFVFLALCLFSMRTLTGCRMPKGMRAKLKQIFPDLASGCSISNYMRNLVVEYLYYPDFHEDIDRLYSAACEELSKHNGALFDTDREKP</sequence>
<protein>
    <submittedName>
        <fullName evidence="1">Antitoxin</fullName>
    </submittedName>
</protein>
<evidence type="ECO:0000313" key="1">
    <source>
        <dbReference type="EMBL" id="DAE04000.1"/>
    </source>
</evidence>
<name>A0A8S5PBE2_9CAUD</name>
<organism evidence="1">
    <name type="scientific">Siphoviridae sp. ctCeQ13</name>
    <dbReference type="NCBI Taxonomy" id="2825380"/>
    <lineage>
        <taxon>Viruses</taxon>
        <taxon>Duplodnaviria</taxon>
        <taxon>Heunggongvirae</taxon>
        <taxon>Uroviricota</taxon>
        <taxon>Caudoviricetes</taxon>
    </lineage>
</organism>
<dbReference type="EMBL" id="BK015381">
    <property type="protein sequence ID" value="DAE04000.1"/>
    <property type="molecule type" value="Genomic_DNA"/>
</dbReference>
<accession>A0A8S5PBE2</accession>
<proteinExistence type="predicted"/>
<reference evidence="1" key="1">
    <citation type="journal article" date="2021" name="Proc. Natl. Acad. Sci. U.S.A.">
        <title>A Catalog of Tens of Thousands of Viruses from Human Metagenomes Reveals Hidden Associations with Chronic Diseases.</title>
        <authorList>
            <person name="Tisza M.J."/>
            <person name="Buck C.B."/>
        </authorList>
    </citation>
    <scope>NUCLEOTIDE SEQUENCE</scope>
    <source>
        <strain evidence="1">CtCeQ13</strain>
    </source>
</reference>